<feature type="region of interest" description="Disordered" evidence="2">
    <location>
        <begin position="197"/>
        <end position="375"/>
    </location>
</feature>
<feature type="compositionally biased region" description="Acidic residues" evidence="2">
    <location>
        <begin position="58"/>
        <end position="69"/>
    </location>
</feature>
<comment type="similarity">
    <text evidence="1">Belongs to the phospholipase D family.</text>
</comment>
<accession>A0ABU7CDS9</accession>
<dbReference type="InterPro" id="IPR032803">
    <property type="entry name" value="PLDc_3"/>
</dbReference>
<dbReference type="EMBL" id="JAHUTI010089222">
    <property type="protein sequence ID" value="MED6260764.1"/>
    <property type="molecule type" value="Genomic_DNA"/>
</dbReference>
<feature type="compositionally biased region" description="Basic and acidic residues" evidence="2">
    <location>
        <begin position="91"/>
        <end position="101"/>
    </location>
</feature>
<dbReference type="InterPro" id="IPR001736">
    <property type="entry name" value="PLipase_D/transphosphatidylase"/>
</dbReference>
<evidence type="ECO:0000256" key="2">
    <source>
        <dbReference type="SAM" id="MobiDB-lite"/>
    </source>
</evidence>
<comment type="caution">
    <text evidence="4">The sequence shown here is derived from an EMBL/GenBank/DDBJ whole genome shotgun (WGS) entry which is preliminary data.</text>
</comment>
<dbReference type="Pfam" id="PF13918">
    <property type="entry name" value="PLDc_3"/>
    <property type="match status" value="1"/>
</dbReference>
<sequence>MILRSRRSTIPDPPSGVELQATPRRRSTRPQQRQNYDETDESEPEAGPSRVMERHELDVEEEAAEEADLTELKDCSVIVERLHMNERALKKELEEKEDMNRKGGKPVSRIPTFQKRPGSSSQSAELPAPRKDAYVHAAQPSEKDGSVEALKSKLLEVREMALPPPSVRVPGIGFVTPSVASSVEQAAAAGHASMITAPKSKSLSEPAQDLLMIASPRPPLRPKQDSPKTSKTEAGSTPCGSPSSFPEESSLSQKLDEEHTGTIINASGDTEKSEKMSDSAEVGQIEAIMDEEPPWKTDPVETAELRGRRYSSDAECEEDLSSEASEGLDSEDVEEHQESLESQAELPDPEVKKANMDESVSPGAQERAAKGKPAKSTKRSIRSGFTLFFLLLLGGFSLHVWQYGLPTSVAQLTAQLELHRLEGVGLMPEPCSVDCRVQLVESIPVGLYPTSSSPRPSIADSWLQLLDKANSSVHIAAFYFTLRGSDVELSDPLDSQGRKVFEQLKQLESKGVKLQVAVNGPQTSTQDTAELTAAGAQVREVDLSAVTGGIVHTKLWVVDQKHFYLGSANMDWRSLSQVKEVGLSVEDCSCLAQDAFRIFGVYWTVGGAKNGSLPPFWPARLSALSSADRPLHLKLNGVPAQVYLSSAPPPISARGRSDDLSTILSVIDDAQRFIHISVMDYLPLSQYTEPIRFWPAIDSSLRAAACTRGVQVSLMVSCWEHSPASMFTFLQSLLVLSRPPLKCNIDVKIFTVPSTAEEKKIPFARVNHAKYMVTDRVLYIGTSNWSENYFTHTAGVGLVVNQTDSVVNEGQQTLQSQAEEVFLRDWSSDYARPLDIDDMNACRHSRR</sequence>
<dbReference type="Proteomes" id="UP001345963">
    <property type="component" value="Unassembled WGS sequence"/>
</dbReference>
<evidence type="ECO:0000313" key="4">
    <source>
        <dbReference type="EMBL" id="MED6260764.1"/>
    </source>
</evidence>
<feature type="region of interest" description="Disordered" evidence="2">
    <location>
        <begin position="91"/>
        <end position="149"/>
    </location>
</feature>
<dbReference type="InterPro" id="IPR050874">
    <property type="entry name" value="Diverse_PLD-related"/>
</dbReference>
<keyword evidence="5" id="KW-1185">Reference proteome</keyword>
<reference evidence="4 5" key="1">
    <citation type="submission" date="2021-07" db="EMBL/GenBank/DDBJ databases">
        <authorList>
            <person name="Palmer J.M."/>
        </authorList>
    </citation>
    <scope>NUCLEOTIDE SEQUENCE [LARGE SCALE GENOMIC DNA]</scope>
    <source>
        <strain evidence="4 5">AT_MEX2019</strain>
        <tissue evidence="4">Muscle</tissue>
    </source>
</reference>
<gene>
    <name evidence="4" type="ORF">ATANTOWER_028342</name>
</gene>
<protein>
    <recommendedName>
        <fullName evidence="3">PLD phosphodiesterase domain-containing protein</fullName>
    </recommendedName>
</protein>
<dbReference type="Gene3D" id="3.30.870.10">
    <property type="entry name" value="Endonuclease Chain A"/>
    <property type="match status" value="2"/>
</dbReference>
<dbReference type="PANTHER" id="PTHR10185">
    <property type="entry name" value="PHOSPHOLIPASE D - RELATED"/>
    <property type="match status" value="1"/>
</dbReference>
<organism evidence="4 5">
    <name type="scientific">Ataeniobius toweri</name>
    <dbReference type="NCBI Taxonomy" id="208326"/>
    <lineage>
        <taxon>Eukaryota</taxon>
        <taxon>Metazoa</taxon>
        <taxon>Chordata</taxon>
        <taxon>Craniata</taxon>
        <taxon>Vertebrata</taxon>
        <taxon>Euteleostomi</taxon>
        <taxon>Actinopterygii</taxon>
        <taxon>Neopterygii</taxon>
        <taxon>Teleostei</taxon>
        <taxon>Neoteleostei</taxon>
        <taxon>Acanthomorphata</taxon>
        <taxon>Ovalentaria</taxon>
        <taxon>Atherinomorphae</taxon>
        <taxon>Cyprinodontiformes</taxon>
        <taxon>Goodeidae</taxon>
        <taxon>Ataeniobius</taxon>
    </lineage>
</organism>
<dbReference type="SUPFAM" id="SSF56024">
    <property type="entry name" value="Phospholipase D/nuclease"/>
    <property type="match status" value="2"/>
</dbReference>
<feature type="compositionally biased region" description="Acidic residues" evidence="2">
    <location>
        <begin position="314"/>
        <end position="335"/>
    </location>
</feature>
<name>A0ABU7CDS9_9TELE</name>
<feature type="compositionally biased region" description="Basic and acidic residues" evidence="2">
    <location>
        <begin position="293"/>
        <end position="312"/>
    </location>
</feature>
<evidence type="ECO:0000259" key="3">
    <source>
        <dbReference type="PROSITE" id="PS50035"/>
    </source>
</evidence>
<dbReference type="PANTHER" id="PTHR10185:SF26">
    <property type="entry name" value="PHOSPHOLIPASE D FAMILY, MEMBER 7"/>
    <property type="match status" value="1"/>
</dbReference>
<proteinExistence type="inferred from homology"/>
<dbReference type="SMART" id="SM00155">
    <property type="entry name" value="PLDc"/>
    <property type="match status" value="2"/>
</dbReference>
<feature type="domain" description="PLD phosphodiesterase" evidence="3">
    <location>
        <begin position="763"/>
        <end position="789"/>
    </location>
</feature>
<evidence type="ECO:0000256" key="1">
    <source>
        <dbReference type="ARBA" id="ARBA00008664"/>
    </source>
</evidence>
<feature type="domain" description="PLD phosphodiesterase" evidence="3">
    <location>
        <begin position="547"/>
        <end position="574"/>
    </location>
</feature>
<feature type="compositionally biased region" description="Low complexity" evidence="2">
    <location>
        <begin position="241"/>
        <end position="252"/>
    </location>
</feature>
<feature type="region of interest" description="Disordered" evidence="2">
    <location>
        <begin position="1"/>
        <end position="71"/>
    </location>
</feature>
<feature type="compositionally biased region" description="Basic and acidic residues" evidence="2">
    <location>
        <begin position="222"/>
        <end position="231"/>
    </location>
</feature>
<feature type="compositionally biased region" description="Basic and acidic residues" evidence="2">
    <location>
        <begin position="269"/>
        <end position="278"/>
    </location>
</feature>
<evidence type="ECO:0000313" key="5">
    <source>
        <dbReference type="Proteomes" id="UP001345963"/>
    </source>
</evidence>
<dbReference type="PROSITE" id="PS50035">
    <property type="entry name" value="PLD"/>
    <property type="match status" value="2"/>
</dbReference>